<organism evidence="1 2">
    <name type="scientific">Pseudo-nitzschia multistriata</name>
    <dbReference type="NCBI Taxonomy" id="183589"/>
    <lineage>
        <taxon>Eukaryota</taxon>
        <taxon>Sar</taxon>
        <taxon>Stramenopiles</taxon>
        <taxon>Ochrophyta</taxon>
        <taxon>Bacillariophyta</taxon>
        <taxon>Bacillariophyceae</taxon>
        <taxon>Bacillariophycidae</taxon>
        <taxon>Bacillariales</taxon>
        <taxon>Bacillariaceae</taxon>
        <taxon>Pseudo-nitzschia</taxon>
    </lineage>
</organism>
<protein>
    <submittedName>
        <fullName evidence="1">Uncharacterized protein</fullName>
    </submittedName>
</protein>
<dbReference type="EMBL" id="CAACVS010000253">
    <property type="protein sequence ID" value="VEU40040.1"/>
    <property type="molecule type" value="Genomic_DNA"/>
</dbReference>
<reference evidence="1 2" key="1">
    <citation type="submission" date="2019-01" db="EMBL/GenBank/DDBJ databases">
        <authorList>
            <person name="Ferrante I. M."/>
        </authorList>
    </citation>
    <scope>NUCLEOTIDE SEQUENCE [LARGE SCALE GENOMIC DNA]</scope>
    <source>
        <strain evidence="1 2">B856</strain>
    </source>
</reference>
<feature type="non-terminal residue" evidence="1">
    <location>
        <position position="1"/>
    </location>
</feature>
<evidence type="ECO:0000313" key="2">
    <source>
        <dbReference type="Proteomes" id="UP000291116"/>
    </source>
</evidence>
<dbReference type="Proteomes" id="UP000291116">
    <property type="component" value="Unassembled WGS sequence"/>
</dbReference>
<keyword evidence="2" id="KW-1185">Reference proteome</keyword>
<evidence type="ECO:0000313" key="1">
    <source>
        <dbReference type="EMBL" id="VEU40040.1"/>
    </source>
</evidence>
<sequence>PKVSIYELHPIGYGSDEEGDPKLGAIGENDDGSKVKLTLHVEGIFQPGNAHEIELFTNVPHGSECVCGDKLEHNEIKVSSKLVDDKSDFIDLMFTQDGDVGKFEIEVPYDSEAFTAVNDQNPKIGFFDACARVSYKHNDLYEQEFANDNMCHLYDLNYVSFVDTHFSVEFNKEGNFQTFEKESIKVVTPYISMNDEDETTPVALEAFLCGPDGSGNPNRAYKIGQDFAIC</sequence>
<accession>A0A448ZDF6</accession>
<name>A0A448ZDF6_9STRA</name>
<dbReference type="AlphaFoldDB" id="A0A448ZDF6"/>
<gene>
    <name evidence="1" type="ORF">PSNMU_V1.4_AUG-EV-PASAV3_0069110</name>
</gene>
<proteinExistence type="predicted"/>